<accession>A0A7X6BGM6</accession>
<keyword evidence="4" id="KW-1185">Reference proteome</keyword>
<feature type="domain" description="PilZ" evidence="2">
    <location>
        <begin position="27"/>
        <end position="104"/>
    </location>
</feature>
<sequence length="200" mass="20972">MWSTTPAPASSDGDPPAGDGGPALPERQQRTNLFLAARLSLSGEPPRDVRVRNLSASGARIDLSRPPPTGTTLLLCRGAAEVAGEVIWSSEASCGLRFSQEIDVARWMSDRPQAAAASLREPTLAEDLALARQLVGRVEDAVSAQPAVVALLGTELQALDLLAQLLASSEKRAAGSTVPTFRRLQQAAATFLRQPPLSGG</sequence>
<reference evidence="3 4" key="1">
    <citation type="submission" date="2020-03" db="EMBL/GenBank/DDBJ databases">
        <title>Genomic Encyclopedia of Type Strains, Phase IV (KMG-IV): sequencing the most valuable type-strain genomes for metagenomic binning, comparative biology and taxonomic classification.</title>
        <authorList>
            <person name="Goeker M."/>
        </authorList>
    </citation>
    <scope>NUCLEOTIDE SEQUENCE [LARGE SCALE GENOMIC DNA]</scope>
    <source>
        <strain evidence="3 4">DSM 16846</strain>
    </source>
</reference>
<dbReference type="AlphaFoldDB" id="A0A7X6BGM6"/>
<feature type="compositionally biased region" description="Low complexity" evidence="1">
    <location>
        <begin position="1"/>
        <end position="17"/>
    </location>
</feature>
<feature type="region of interest" description="Disordered" evidence="1">
    <location>
        <begin position="1"/>
        <end position="26"/>
    </location>
</feature>
<dbReference type="SUPFAM" id="SSF141371">
    <property type="entry name" value="PilZ domain-like"/>
    <property type="match status" value="1"/>
</dbReference>
<proteinExistence type="predicted"/>
<dbReference type="Pfam" id="PF07238">
    <property type="entry name" value="PilZ"/>
    <property type="match status" value="1"/>
</dbReference>
<dbReference type="GO" id="GO:0035438">
    <property type="term" value="F:cyclic-di-GMP binding"/>
    <property type="evidence" value="ECO:0007669"/>
    <property type="project" value="InterPro"/>
</dbReference>
<dbReference type="InterPro" id="IPR009875">
    <property type="entry name" value="PilZ_domain"/>
</dbReference>
<evidence type="ECO:0000259" key="2">
    <source>
        <dbReference type="Pfam" id="PF07238"/>
    </source>
</evidence>
<protein>
    <recommendedName>
        <fullName evidence="2">PilZ domain-containing protein</fullName>
    </recommendedName>
</protein>
<organism evidence="3 4">
    <name type="scientific">Sphingomonas kaistensis</name>
    <dbReference type="NCBI Taxonomy" id="298708"/>
    <lineage>
        <taxon>Bacteria</taxon>
        <taxon>Pseudomonadati</taxon>
        <taxon>Pseudomonadota</taxon>
        <taxon>Alphaproteobacteria</taxon>
        <taxon>Sphingomonadales</taxon>
        <taxon>Sphingomonadaceae</taxon>
        <taxon>Sphingomonas</taxon>
    </lineage>
</organism>
<gene>
    <name evidence="3" type="ORF">GGQ97_001005</name>
</gene>
<name>A0A7X6BGM6_9SPHN</name>
<evidence type="ECO:0000313" key="4">
    <source>
        <dbReference type="Proteomes" id="UP000558192"/>
    </source>
</evidence>
<evidence type="ECO:0000256" key="1">
    <source>
        <dbReference type="SAM" id="MobiDB-lite"/>
    </source>
</evidence>
<dbReference type="RefSeq" id="WP_168067931.1">
    <property type="nucleotide sequence ID" value="NZ_JAATJC010000001.1"/>
</dbReference>
<evidence type="ECO:0000313" key="3">
    <source>
        <dbReference type="EMBL" id="NJC05212.1"/>
    </source>
</evidence>
<dbReference type="EMBL" id="JAATJC010000001">
    <property type="protein sequence ID" value="NJC05212.1"/>
    <property type="molecule type" value="Genomic_DNA"/>
</dbReference>
<dbReference type="Proteomes" id="UP000558192">
    <property type="component" value="Unassembled WGS sequence"/>
</dbReference>
<comment type="caution">
    <text evidence="3">The sequence shown here is derived from an EMBL/GenBank/DDBJ whole genome shotgun (WGS) entry which is preliminary data.</text>
</comment>